<dbReference type="EMBL" id="AP022586">
    <property type="protein sequence ID" value="BBY19487.1"/>
    <property type="molecule type" value="Genomic_DNA"/>
</dbReference>
<feature type="domain" description="Alpha/beta-hydrolase catalytic" evidence="2">
    <location>
        <begin position="282"/>
        <end position="573"/>
    </location>
</feature>
<dbReference type="Proteomes" id="UP000466607">
    <property type="component" value="Chromosome"/>
</dbReference>
<accession>A0AAD1IP49</accession>
<dbReference type="InterPro" id="IPR027787">
    <property type="entry name" value="Alpha/beta-hydrolase_catalytic"/>
</dbReference>
<dbReference type="Pfam" id="PF10081">
    <property type="entry name" value="Abhydrolase_9"/>
    <property type="match status" value="1"/>
</dbReference>
<gene>
    <name evidence="4" type="ORF">MLIT_50790</name>
</gene>
<feature type="transmembrane region" description="Helical" evidence="1">
    <location>
        <begin position="146"/>
        <end position="168"/>
    </location>
</feature>
<dbReference type="PIRSF" id="PIRSF007542">
    <property type="entry name" value="UCP007542"/>
    <property type="match status" value="1"/>
</dbReference>
<feature type="transmembrane region" description="Helical" evidence="1">
    <location>
        <begin position="189"/>
        <end position="214"/>
    </location>
</feature>
<sequence length="588" mass="64002">MSSQTDQTTGDVVTDTPERPRRHPLLIWAWGLVRLDFTGIACGALFFCLSLTPSLLPRGWLFQGLIGGLNGAIGYGIGVFIAKMLSRFVVRGRDWRPPPRRTLHALKAGIVALALGASVLMLIPAAAWQRQVSAEMGLPGPDTPGYLRVLVIAALVGAVCVAVSRVVLDSIKTLARWLIRRWRLSDEMALLIGTAAIVVVLITLINGVLLQGFLAGASRVFQPQNTTTRAGVSQPTAPERSGSPASFAAWDTLGYQGRNFVGTGPDVDDLERVNGRPAREPIRVYAGLQTADTDEQRIAVVLSELERTGAFDRELLVIVPTTGTGWVNPVAARALELMYNGDTAMVAMQYSYLPSWISFLGDQQKSMESGRMLIDAVQQRWAQRPPQQRPRLVLYGESLGSMAGQGAFGWLPDIADMGFSSVLWVGPPNASPLWRAITERRDPGTPEVQPRYDGGRTVRFSQAAGPAEIARDTAAPWQGTRVLFLQHSSDPIVWWSPDLITSRPDWLSEPPGLDRTASMRWYPIVTFWQVSADLTNASAMPGGHGHNYGESVLDGWAAVAPPPGWTARDTERIRAALRDSADDDRAAS</sequence>
<dbReference type="Pfam" id="PF15420">
    <property type="entry name" value="Abhydrolase_9_N"/>
    <property type="match status" value="1"/>
</dbReference>
<evidence type="ECO:0000259" key="2">
    <source>
        <dbReference type="Pfam" id="PF10081"/>
    </source>
</evidence>
<name>A0AAD1IP49_9MYCO</name>
<dbReference type="AlphaFoldDB" id="A0AAD1IP49"/>
<evidence type="ECO:0000313" key="5">
    <source>
        <dbReference type="Proteomes" id="UP000466607"/>
    </source>
</evidence>
<keyword evidence="1" id="KW-0472">Membrane</keyword>
<keyword evidence="1" id="KW-1133">Transmembrane helix</keyword>
<evidence type="ECO:0000256" key="1">
    <source>
        <dbReference type="SAM" id="Phobius"/>
    </source>
</evidence>
<feature type="transmembrane region" description="Helical" evidence="1">
    <location>
        <begin position="103"/>
        <end position="126"/>
    </location>
</feature>
<organism evidence="4 5">
    <name type="scientific">Mycolicibacterium litorale</name>
    <dbReference type="NCBI Taxonomy" id="758802"/>
    <lineage>
        <taxon>Bacteria</taxon>
        <taxon>Bacillati</taxon>
        <taxon>Actinomycetota</taxon>
        <taxon>Actinomycetes</taxon>
        <taxon>Mycobacteriales</taxon>
        <taxon>Mycobacteriaceae</taxon>
        <taxon>Mycolicibacterium</taxon>
    </lineage>
</organism>
<feature type="domain" description="Alpha/beta-hydrolase N-terminal" evidence="3">
    <location>
        <begin position="51"/>
        <end position="265"/>
    </location>
</feature>
<dbReference type="InterPro" id="IPR012037">
    <property type="entry name" value="Alpha/beta-hydrolase_fam"/>
</dbReference>
<evidence type="ECO:0000259" key="3">
    <source>
        <dbReference type="Pfam" id="PF15420"/>
    </source>
</evidence>
<keyword evidence="5" id="KW-1185">Reference proteome</keyword>
<protein>
    <submittedName>
        <fullName evidence="4">Membrane protein</fullName>
    </submittedName>
</protein>
<feature type="transmembrane region" description="Helical" evidence="1">
    <location>
        <begin position="59"/>
        <end position="82"/>
    </location>
</feature>
<proteinExistence type="predicted"/>
<evidence type="ECO:0000313" key="4">
    <source>
        <dbReference type="EMBL" id="BBY19487.1"/>
    </source>
</evidence>
<dbReference type="RefSeq" id="WP_134056345.1">
    <property type="nucleotide sequence ID" value="NZ_AP022586.1"/>
</dbReference>
<dbReference type="InterPro" id="IPR027788">
    <property type="entry name" value="Alpha/beta-hydrolase_N_dom"/>
</dbReference>
<feature type="transmembrane region" description="Helical" evidence="1">
    <location>
        <begin position="25"/>
        <end position="47"/>
    </location>
</feature>
<reference evidence="4 5" key="1">
    <citation type="journal article" date="2019" name="Emerg. Microbes Infect.">
        <title>Comprehensive subspecies identification of 175 nontuberculous mycobacteria species based on 7547 genomic profiles.</title>
        <authorList>
            <person name="Matsumoto Y."/>
            <person name="Kinjo T."/>
            <person name="Motooka D."/>
            <person name="Nabeya D."/>
            <person name="Jung N."/>
            <person name="Uechi K."/>
            <person name="Horii T."/>
            <person name="Iida T."/>
            <person name="Fujita J."/>
            <person name="Nakamura S."/>
        </authorList>
    </citation>
    <scope>NUCLEOTIDE SEQUENCE [LARGE SCALE GENOMIC DNA]</scope>
    <source>
        <strain evidence="4 5">JCM 17423</strain>
    </source>
</reference>
<keyword evidence="1" id="KW-0812">Transmembrane</keyword>